<reference evidence="5 6" key="1">
    <citation type="submission" date="2019-04" db="EMBL/GenBank/DDBJ databases">
        <title>Genome sequence of Bacillus hwajinpoensis strain Y2.</title>
        <authorList>
            <person name="Fair J.L."/>
            <person name="Maclea K.S."/>
        </authorList>
    </citation>
    <scope>NUCLEOTIDE SEQUENCE [LARGE SCALE GENOMIC DNA]</scope>
    <source>
        <strain evidence="5 6">Y2</strain>
    </source>
</reference>
<dbReference type="SUPFAM" id="SSF110738">
    <property type="entry name" value="Glycerate kinase I"/>
    <property type="match status" value="1"/>
</dbReference>
<organism evidence="5 6">
    <name type="scientific">Guptibacillus hwajinpoensis</name>
    <dbReference type="NCBI Taxonomy" id="208199"/>
    <lineage>
        <taxon>Bacteria</taxon>
        <taxon>Bacillati</taxon>
        <taxon>Bacillota</taxon>
        <taxon>Bacilli</taxon>
        <taxon>Bacillales</taxon>
        <taxon>Guptibacillaceae</taxon>
        <taxon>Guptibacillus</taxon>
    </lineage>
</organism>
<gene>
    <name evidence="5" type="ORF">FBF83_10105</name>
</gene>
<dbReference type="InterPro" id="IPR036129">
    <property type="entry name" value="Glycerate_kinase_sf"/>
</dbReference>
<dbReference type="NCBIfam" id="TIGR00045">
    <property type="entry name" value="glycerate kinase"/>
    <property type="match status" value="1"/>
</dbReference>
<dbReference type="OrthoDB" id="9774290at2"/>
<protein>
    <submittedName>
        <fullName evidence="5">Glycerate kinase</fullName>
    </submittedName>
</protein>
<dbReference type="PANTHER" id="PTHR21599:SF0">
    <property type="entry name" value="GLYCERATE KINASE"/>
    <property type="match status" value="1"/>
</dbReference>
<keyword evidence="3 4" id="KW-0418">Kinase</keyword>
<dbReference type="GO" id="GO:0008887">
    <property type="term" value="F:glycerate kinase activity"/>
    <property type="evidence" value="ECO:0007669"/>
    <property type="project" value="UniProtKB-UniRule"/>
</dbReference>
<evidence type="ECO:0000256" key="1">
    <source>
        <dbReference type="ARBA" id="ARBA00006284"/>
    </source>
</evidence>
<accession>A0A4U1MJ68</accession>
<dbReference type="AlphaFoldDB" id="A0A4U1MJ68"/>
<evidence type="ECO:0000256" key="4">
    <source>
        <dbReference type="PIRNR" id="PIRNR006078"/>
    </source>
</evidence>
<dbReference type="Gene3D" id="3.90.1510.10">
    <property type="entry name" value="Glycerate kinase, domain 2"/>
    <property type="match status" value="1"/>
</dbReference>
<dbReference type="PIRSF" id="PIRSF006078">
    <property type="entry name" value="GlxK"/>
    <property type="match status" value="1"/>
</dbReference>
<dbReference type="PANTHER" id="PTHR21599">
    <property type="entry name" value="GLYCERATE KINASE"/>
    <property type="match status" value="1"/>
</dbReference>
<dbReference type="GO" id="GO:0031388">
    <property type="term" value="P:organic acid phosphorylation"/>
    <property type="evidence" value="ECO:0007669"/>
    <property type="project" value="UniProtKB-UniRule"/>
</dbReference>
<dbReference type="EMBL" id="SWFM01000002">
    <property type="protein sequence ID" value="TKD71103.1"/>
    <property type="molecule type" value="Genomic_DNA"/>
</dbReference>
<keyword evidence="2 4" id="KW-0808">Transferase</keyword>
<dbReference type="Pfam" id="PF02595">
    <property type="entry name" value="Gly_kinase"/>
    <property type="match status" value="1"/>
</dbReference>
<evidence type="ECO:0000313" key="5">
    <source>
        <dbReference type="EMBL" id="TKD71103.1"/>
    </source>
</evidence>
<name>A0A4U1MJ68_9BACL</name>
<comment type="similarity">
    <text evidence="1 4">Belongs to the glycerate kinase type-1 family.</text>
</comment>
<dbReference type="Gene3D" id="3.40.50.10350">
    <property type="entry name" value="Glycerate kinase, domain 1"/>
    <property type="match status" value="1"/>
</dbReference>
<dbReference type="InterPro" id="IPR018197">
    <property type="entry name" value="Glycerate_kinase_RE-like"/>
</dbReference>
<dbReference type="InterPro" id="IPR004381">
    <property type="entry name" value="Glycerate_kinase"/>
</dbReference>
<evidence type="ECO:0000256" key="3">
    <source>
        <dbReference type="ARBA" id="ARBA00022777"/>
    </source>
</evidence>
<proteinExistence type="inferred from homology"/>
<dbReference type="InterPro" id="IPR018193">
    <property type="entry name" value="Glyc_kinase_flavodox-like_fold"/>
</dbReference>
<evidence type="ECO:0000256" key="2">
    <source>
        <dbReference type="ARBA" id="ARBA00022679"/>
    </source>
</evidence>
<evidence type="ECO:0000313" key="6">
    <source>
        <dbReference type="Proteomes" id="UP000310541"/>
    </source>
</evidence>
<sequence>MTSIEAAEAIQCGIKEINKDIETVLIPMADGGEGTVEAFCSILKGEEVEVKRLDDPLGRSINATYCWVEETSTAVIETASASGLPLLKEGELNPDIASTYGTGQLITSALDKGARKIILGLGGSATVDAGTGCFQALGVKFRDKDGVEVQGNGGVLAHIASIDLSEMDSRLNEVEFIIASDVTNPLLGSEGAITIFGPQKGVRDIDRFEAGMENYKNIVSEHVGKNVDKYEGSGAAGGFGFSLLSFLNPRLVSGFTLIAELCCLEAEIKTSDLVITGEGRVDEQTLYGKVPAGLARLAKQYNVPVVAFAGTTTMIHAKELGLKAVLPIIDEPMVLHRAIERGPELLYKACMRFMIVYQWLSEKKD</sequence>
<comment type="caution">
    <text evidence="5">The sequence shown here is derived from an EMBL/GenBank/DDBJ whole genome shotgun (WGS) entry which is preliminary data.</text>
</comment>
<dbReference type="Proteomes" id="UP000310541">
    <property type="component" value="Unassembled WGS sequence"/>
</dbReference>